<feature type="domain" description="Hydantoinase/oxoprolinase N-terminal" evidence="2">
    <location>
        <begin position="3"/>
        <end position="190"/>
    </location>
</feature>
<dbReference type="InterPro" id="IPR049517">
    <property type="entry name" value="ACX-like_C"/>
</dbReference>
<sequence>MYLGVDIGGTFTDLVMMDEAGSLSTAKALSTPGELETGVLNAVSLAAQSRSMSVGELLSQVRIFGHGTTQATNALIERTGARTGLITTRGFIDTIGLQRLLGFSAGVPVDQLGWYSRRRYPDPIVPIALRREVPERVDHAGRILLALDRGAARAAVEELIEAGVETFAVALLWAFRNPAHEQAIGEMIRELHPKAYVSLSSEVSPIIGEYERTATAALNSYLALKVVSYLDRVETVLRDNGFRGKFYILNSAGGVMPAPEAARKPVLLVASGPAGGVLGSLQLAKALGHRNVITTDMGGTSFDVSLIVDGKPLVSASHEAGGYHLNTPMIDILAVGAGGGSIARVEDGLLRVGPESAGARPGPVCYGRGGTLATVTDADVVLGIISPDNFLGGRMKLDLEAAREAIRTQIAEPLGLGIEEAAAGIVRIVNGHMADTLREVTIGRGFDPRDFVIFAYGGAGPAHCAGYGAELGASRILIPATSMAHSAYGALASDVHHSSERSQLMRGGGSGRKPWEGIDVERVAEIFADLEARCIAGMERTGIAREHASVVRTVDIRYRRQTHDLIVNFPDGPVDAAAVRRAVERFEDDYEGLYGKGSGFSDAGIELSTFRMQATGHNMAPAPQWVGARHAPAPGSRQVFEPSVGTKIKAAVWQWLDLPVGHRIDGPAVIEHPETTVYVGVRQTALIDSTGNLSIDLAEAQQ</sequence>
<dbReference type="GO" id="GO:0017168">
    <property type="term" value="F:5-oxoprolinase (ATP-hydrolyzing) activity"/>
    <property type="evidence" value="ECO:0007669"/>
    <property type="project" value="TreeGrafter"/>
</dbReference>
<dbReference type="PANTHER" id="PTHR11365">
    <property type="entry name" value="5-OXOPROLINASE RELATED"/>
    <property type="match status" value="1"/>
</dbReference>
<dbReference type="PANTHER" id="PTHR11365:SF23">
    <property type="entry name" value="HYPOTHETICAL 5-OXOPROLINASE (EUROFUNG)-RELATED"/>
    <property type="match status" value="1"/>
</dbReference>
<dbReference type="AlphaFoldDB" id="A0A5J6MQ64"/>
<dbReference type="SUPFAM" id="SSF53067">
    <property type="entry name" value="Actin-like ATPase domain"/>
    <property type="match status" value="1"/>
</dbReference>
<dbReference type="GO" id="GO:0006749">
    <property type="term" value="P:glutathione metabolic process"/>
    <property type="evidence" value="ECO:0007669"/>
    <property type="project" value="TreeGrafter"/>
</dbReference>
<dbReference type="EMBL" id="CP042906">
    <property type="protein sequence ID" value="QEX19479.1"/>
    <property type="molecule type" value="Genomic_DNA"/>
</dbReference>
<proteinExistence type="predicted"/>
<dbReference type="KEGG" id="htq:FRZ44_47930"/>
<dbReference type="Pfam" id="PF01968">
    <property type="entry name" value="Hydantoinase_A"/>
    <property type="match status" value="1"/>
</dbReference>
<evidence type="ECO:0000313" key="5">
    <source>
        <dbReference type="Proteomes" id="UP000326202"/>
    </source>
</evidence>
<accession>A0A5J6MQ64</accession>
<dbReference type="InterPro" id="IPR002821">
    <property type="entry name" value="Hydantoinase_A"/>
</dbReference>
<feature type="domain" description="Hydantoinase A/oxoprolinase" evidence="1">
    <location>
        <begin position="212"/>
        <end position="497"/>
    </location>
</feature>
<dbReference type="RefSeq" id="WP_191908279.1">
    <property type="nucleotide sequence ID" value="NZ_CP042906.1"/>
</dbReference>
<protein>
    <submittedName>
        <fullName evidence="4">5-oxoprolinase</fullName>
    </submittedName>
</protein>
<evidence type="ECO:0000259" key="2">
    <source>
        <dbReference type="Pfam" id="PF05378"/>
    </source>
</evidence>
<dbReference type="Pfam" id="PF19278">
    <property type="entry name" value="Hydant_A_C"/>
    <property type="match status" value="1"/>
</dbReference>
<gene>
    <name evidence="4" type="ORF">FRZ44_47930</name>
</gene>
<name>A0A5J6MQ64_9PROT</name>
<evidence type="ECO:0000259" key="3">
    <source>
        <dbReference type="Pfam" id="PF19278"/>
    </source>
</evidence>
<dbReference type="InterPro" id="IPR045079">
    <property type="entry name" value="Oxoprolinase-like"/>
</dbReference>
<evidence type="ECO:0000259" key="1">
    <source>
        <dbReference type="Pfam" id="PF01968"/>
    </source>
</evidence>
<dbReference type="InterPro" id="IPR043129">
    <property type="entry name" value="ATPase_NBD"/>
</dbReference>
<keyword evidence="5" id="KW-1185">Reference proteome</keyword>
<dbReference type="Pfam" id="PF05378">
    <property type="entry name" value="Hydant_A_N"/>
    <property type="match status" value="1"/>
</dbReference>
<reference evidence="4 5" key="1">
    <citation type="submission" date="2019-08" db="EMBL/GenBank/DDBJ databases">
        <title>Hyperibacter terrae gen. nov., sp. nov. and Hyperibacter viscosus sp. nov., two new members in the family Rhodospirillaceae isolated from the rhizosphere of Hypericum perforatum.</title>
        <authorList>
            <person name="Noviana Z."/>
        </authorList>
    </citation>
    <scope>NUCLEOTIDE SEQUENCE [LARGE SCALE GENOMIC DNA]</scope>
    <source>
        <strain evidence="4 5">R5913</strain>
    </source>
</reference>
<dbReference type="GO" id="GO:0005829">
    <property type="term" value="C:cytosol"/>
    <property type="evidence" value="ECO:0007669"/>
    <property type="project" value="TreeGrafter"/>
</dbReference>
<feature type="domain" description="Acetophenone carboxylase-like C-terminal" evidence="3">
    <location>
        <begin position="521"/>
        <end position="689"/>
    </location>
</feature>
<organism evidence="4 5">
    <name type="scientific">Hypericibacter terrae</name>
    <dbReference type="NCBI Taxonomy" id="2602015"/>
    <lineage>
        <taxon>Bacteria</taxon>
        <taxon>Pseudomonadati</taxon>
        <taxon>Pseudomonadota</taxon>
        <taxon>Alphaproteobacteria</taxon>
        <taxon>Rhodospirillales</taxon>
        <taxon>Dongiaceae</taxon>
        <taxon>Hypericibacter</taxon>
    </lineage>
</organism>
<evidence type="ECO:0000313" key="4">
    <source>
        <dbReference type="EMBL" id="QEX19479.1"/>
    </source>
</evidence>
<dbReference type="InterPro" id="IPR008040">
    <property type="entry name" value="Hydant_A_N"/>
</dbReference>
<dbReference type="Proteomes" id="UP000326202">
    <property type="component" value="Chromosome"/>
</dbReference>